<name>A0AAN6TL26_9PEZI</name>
<dbReference type="EMBL" id="MU853333">
    <property type="protein sequence ID" value="KAK4116474.1"/>
    <property type="molecule type" value="Genomic_DNA"/>
</dbReference>
<dbReference type="AlphaFoldDB" id="A0AAN6TL26"/>
<feature type="compositionally biased region" description="Polar residues" evidence="1">
    <location>
        <begin position="70"/>
        <end position="79"/>
    </location>
</feature>
<feature type="region of interest" description="Disordered" evidence="1">
    <location>
        <begin position="42"/>
        <end position="98"/>
    </location>
</feature>
<feature type="compositionally biased region" description="Basic residues" evidence="1">
    <location>
        <begin position="187"/>
        <end position="196"/>
    </location>
</feature>
<evidence type="ECO:0000313" key="3">
    <source>
        <dbReference type="Proteomes" id="UP001302812"/>
    </source>
</evidence>
<proteinExistence type="predicted"/>
<dbReference type="Proteomes" id="UP001302812">
    <property type="component" value="Unassembled WGS sequence"/>
</dbReference>
<comment type="caution">
    <text evidence="2">The sequence shown here is derived from an EMBL/GenBank/DDBJ whole genome shotgun (WGS) entry which is preliminary data.</text>
</comment>
<keyword evidence="3" id="KW-1185">Reference proteome</keyword>
<feature type="region of interest" description="Disordered" evidence="1">
    <location>
        <begin position="133"/>
        <end position="215"/>
    </location>
</feature>
<feature type="compositionally biased region" description="Basic and acidic residues" evidence="1">
    <location>
        <begin position="197"/>
        <end position="215"/>
    </location>
</feature>
<accession>A0AAN6TL26</accession>
<organism evidence="2 3">
    <name type="scientific">Canariomyces notabilis</name>
    <dbReference type="NCBI Taxonomy" id="2074819"/>
    <lineage>
        <taxon>Eukaryota</taxon>
        <taxon>Fungi</taxon>
        <taxon>Dikarya</taxon>
        <taxon>Ascomycota</taxon>
        <taxon>Pezizomycotina</taxon>
        <taxon>Sordariomycetes</taxon>
        <taxon>Sordariomycetidae</taxon>
        <taxon>Sordariales</taxon>
        <taxon>Chaetomiaceae</taxon>
        <taxon>Canariomyces</taxon>
    </lineage>
</organism>
<dbReference type="GeneID" id="89938457"/>
<dbReference type="RefSeq" id="XP_064674044.1">
    <property type="nucleotide sequence ID" value="XM_064814332.1"/>
</dbReference>
<evidence type="ECO:0000313" key="2">
    <source>
        <dbReference type="EMBL" id="KAK4116474.1"/>
    </source>
</evidence>
<reference evidence="2" key="1">
    <citation type="journal article" date="2023" name="Mol. Phylogenet. Evol.">
        <title>Genome-scale phylogeny and comparative genomics of the fungal order Sordariales.</title>
        <authorList>
            <person name="Hensen N."/>
            <person name="Bonometti L."/>
            <person name="Westerberg I."/>
            <person name="Brannstrom I.O."/>
            <person name="Guillou S."/>
            <person name="Cros-Aarteil S."/>
            <person name="Calhoun S."/>
            <person name="Haridas S."/>
            <person name="Kuo A."/>
            <person name="Mondo S."/>
            <person name="Pangilinan J."/>
            <person name="Riley R."/>
            <person name="LaButti K."/>
            <person name="Andreopoulos B."/>
            <person name="Lipzen A."/>
            <person name="Chen C."/>
            <person name="Yan M."/>
            <person name="Daum C."/>
            <person name="Ng V."/>
            <person name="Clum A."/>
            <person name="Steindorff A."/>
            <person name="Ohm R.A."/>
            <person name="Martin F."/>
            <person name="Silar P."/>
            <person name="Natvig D.O."/>
            <person name="Lalanne C."/>
            <person name="Gautier V."/>
            <person name="Ament-Velasquez S.L."/>
            <person name="Kruys A."/>
            <person name="Hutchinson M.I."/>
            <person name="Powell A.J."/>
            <person name="Barry K."/>
            <person name="Miller A.N."/>
            <person name="Grigoriev I.V."/>
            <person name="Debuchy R."/>
            <person name="Gladieux P."/>
            <person name="Hiltunen Thoren M."/>
            <person name="Johannesson H."/>
        </authorList>
    </citation>
    <scope>NUCLEOTIDE SEQUENCE</scope>
    <source>
        <strain evidence="2">CBS 508.74</strain>
    </source>
</reference>
<feature type="compositionally biased region" description="Gly residues" evidence="1">
    <location>
        <begin position="133"/>
        <end position="148"/>
    </location>
</feature>
<sequence length="397" mass="41655">MTRQAVHAAVWRATPAAAQCLGGSLNVSINVNRRAARAAFSTTAAQSEDRPSGRQRSEAAAQKIAMLGNKQMNAQSGQLESAGPMSRERPSQPRAKGPIDARALSATSKPLGSGGLVAPKILNLRSIRGMGGARFAGPGRGAGPGEQAGPGRTTRFGSGGFGVRGGRLGGAAGGRAGLGRSGGRPSGMRRTRSKGAKPRDEGGKDDEADRNWKKLTPEEKAIVDRLEKGEEVRFDPKLTLDSLSGYGAAIASDSPLGQVETAIREMRVMTGGMAFNADSGGVTADITAILKRYEKKQPIFVHSTAEKEWIERAKPKHHLVGPKPEIKKAIIETAIRGKYEQPPGFAPIGDPKAAVANYVSRTFTYRATDSEKFMNKLASLLPAAAAGGKPASQAKQA</sequence>
<gene>
    <name evidence="2" type="ORF">N656DRAFT_774749</name>
</gene>
<feature type="compositionally biased region" description="Gly residues" evidence="1">
    <location>
        <begin position="157"/>
        <end position="185"/>
    </location>
</feature>
<protein>
    <submittedName>
        <fullName evidence="2">Uncharacterized protein</fullName>
    </submittedName>
</protein>
<evidence type="ECO:0000256" key="1">
    <source>
        <dbReference type="SAM" id="MobiDB-lite"/>
    </source>
</evidence>
<feature type="compositionally biased region" description="Basic and acidic residues" evidence="1">
    <location>
        <begin position="47"/>
        <end position="57"/>
    </location>
</feature>
<reference evidence="2" key="2">
    <citation type="submission" date="2023-05" db="EMBL/GenBank/DDBJ databases">
        <authorList>
            <consortium name="Lawrence Berkeley National Laboratory"/>
            <person name="Steindorff A."/>
            <person name="Hensen N."/>
            <person name="Bonometti L."/>
            <person name="Westerberg I."/>
            <person name="Brannstrom I.O."/>
            <person name="Guillou S."/>
            <person name="Cros-Aarteil S."/>
            <person name="Calhoun S."/>
            <person name="Haridas S."/>
            <person name="Kuo A."/>
            <person name="Mondo S."/>
            <person name="Pangilinan J."/>
            <person name="Riley R."/>
            <person name="Labutti K."/>
            <person name="Andreopoulos B."/>
            <person name="Lipzen A."/>
            <person name="Chen C."/>
            <person name="Yanf M."/>
            <person name="Daum C."/>
            <person name="Ng V."/>
            <person name="Clum A."/>
            <person name="Ohm R."/>
            <person name="Martin F."/>
            <person name="Silar P."/>
            <person name="Natvig D."/>
            <person name="Lalanne C."/>
            <person name="Gautier V."/>
            <person name="Ament-Velasquez S.L."/>
            <person name="Kruys A."/>
            <person name="Hutchinson M.I."/>
            <person name="Powell A.J."/>
            <person name="Barry K."/>
            <person name="Miller A.N."/>
            <person name="Grigoriev I.V."/>
            <person name="Debuchy R."/>
            <person name="Gladieux P."/>
            <person name="Thoren M.H."/>
            <person name="Johannesson H."/>
        </authorList>
    </citation>
    <scope>NUCLEOTIDE SEQUENCE</scope>
    <source>
        <strain evidence="2">CBS 508.74</strain>
    </source>
</reference>